<dbReference type="PROSITE" id="PS50943">
    <property type="entry name" value="HTH_CROC1"/>
    <property type="match status" value="1"/>
</dbReference>
<dbReference type="InterPro" id="IPR001387">
    <property type="entry name" value="Cro/C1-type_HTH"/>
</dbReference>
<dbReference type="AlphaFoldDB" id="A0AA47L5Q3"/>
<reference evidence="2" key="1">
    <citation type="submission" date="2022-12" db="EMBL/GenBank/DDBJ databases">
        <title>Vibrio parahaemolyticus become highly virulent by producing novel Tc toxins.</title>
        <authorList>
            <person name="Yang F."/>
            <person name="You Y."/>
            <person name="Lai Q."/>
            <person name="Xu L."/>
            <person name="Li F."/>
        </authorList>
    </citation>
    <scope>NUCLEOTIDE SEQUENCE</scope>
    <source>
        <strain evidence="2">Vp-HL-202005</strain>
    </source>
</reference>
<feature type="domain" description="HTH cro/C1-type" evidence="1">
    <location>
        <begin position="7"/>
        <end position="70"/>
    </location>
</feature>
<organism evidence="2 3">
    <name type="scientific">Vibrio parahaemolyticus</name>
    <dbReference type="NCBI Taxonomy" id="670"/>
    <lineage>
        <taxon>Bacteria</taxon>
        <taxon>Pseudomonadati</taxon>
        <taxon>Pseudomonadota</taxon>
        <taxon>Gammaproteobacteria</taxon>
        <taxon>Vibrionales</taxon>
        <taxon>Vibrionaceae</taxon>
        <taxon>Vibrio</taxon>
    </lineage>
</organism>
<dbReference type="InterPro" id="IPR010982">
    <property type="entry name" value="Lambda_DNA-bd_dom_sf"/>
</dbReference>
<name>A0AA47L5Q3_VIBPH</name>
<accession>A0AA47L5Q3</accession>
<evidence type="ECO:0000259" key="1">
    <source>
        <dbReference type="PROSITE" id="PS50943"/>
    </source>
</evidence>
<proteinExistence type="predicted"/>
<evidence type="ECO:0000313" key="2">
    <source>
        <dbReference type="EMBL" id="WAT89350.1"/>
    </source>
</evidence>
<gene>
    <name evidence="2" type="ORF">O1Q84_12015</name>
</gene>
<dbReference type="GO" id="GO:0003677">
    <property type="term" value="F:DNA binding"/>
    <property type="evidence" value="ECO:0007669"/>
    <property type="project" value="InterPro"/>
</dbReference>
<protein>
    <submittedName>
        <fullName evidence="2">Helix-turn-helix transcriptional regulator</fullName>
    </submittedName>
</protein>
<dbReference type="EMBL" id="CP114194">
    <property type="protein sequence ID" value="WAT89350.1"/>
    <property type="molecule type" value="Genomic_DNA"/>
</dbReference>
<dbReference type="CDD" id="cd00093">
    <property type="entry name" value="HTH_XRE"/>
    <property type="match status" value="1"/>
</dbReference>
<sequence>MDFGRYLKEIRLSKGLTQSELATHLSLSVQELKNLDVVTISRWERGVTKPSVFKSIKVLRALTNDLTPYLMNLQNKSNDNFLKKIARERYKSSEARLMSASYGRVLQEVDQHGFYIIDFWDKEKKDFNEEIIRFLFSIDDNNSELAVLKCLKDENSFAKKVITNYGVDIIGHLVSFTFYKDELKKYFSKPCMVIPFEDSVVYNGVNNFSLCIISRFSLFESVYWALNKMIVEYIASRANIHDVYFYVYDKWSVLYMEHLGAKLVSFERVDANGSIKVGKLTYRNGLYKVDAAKLLSQHEVYSLL</sequence>
<dbReference type="Proteomes" id="UP001156560">
    <property type="component" value="Chromosome 1"/>
</dbReference>
<dbReference type="Pfam" id="PF01381">
    <property type="entry name" value="HTH_3"/>
    <property type="match status" value="1"/>
</dbReference>
<dbReference type="RefSeq" id="WP_269169386.1">
    <property type="nucleotide sequence ID" value="NZ_CP114194.1"/>
</dbReference>
<dbReference type="SUPFAM" id="SSF47413">
    <property type="entry name" value="lambda repressor-like DNA-binding domains"/>
    <property type="match status" value="1"/>
</dbReference>
<dbReference type="Gene3D" id="1.10.260.40">
    <property type="entry name" value="lambda repressor-like DNA-binding domains"/>
    <property type="match status" value="1"/>
</dbReference>
<dbReference type="SMART" id="SM00530">
    <property type="entry name" value="HTH_XRE"/>
    <property type="match status" value="1"/>
</dbReference>
<evidence type="ECO:0000313" key="3">
    <source>
        <dbReference type="Proteomes" id="UP001156560"/>
    </source>
</evidence>